<comment type="caution">
    <text evidence="1">The sequence shown here is derived from an EMBL/GenBank/DDBJ whole genome shotgun (WGS) entry which is preliminary data.</text>
</comment>
<name>R7WN85_9NOCA</name>
<dbReference type="AlphaFoldDB" id="R7WN85"/>
<keyword evidence="2" id="KW-1185">Reference proteome</keyword>
<dbReference type="PATRIC" id="fig|1273125.3.peg.1807"/>
<sequence>MQVTRIVGSLRSDDFIASTRRGHVTAGCGWLPSSILFRSVHADRNDKEPRCPAAVWLPPCSPLR</sequence>
<organism evidence="1 2">
    <name type="scientific">Rhodococcus rhodnii LMG 5362</name>
    <dbReference type="NCBI Taxonomy" id="1273125"/>
    <lineage>
        <taxon>Bacteria</taxon>
        <taxon>Bacillati</taxon>
        <taxon>Actinomycetota</taxon>
        <taxon>Actinomycetes</taxon>
        <taxon>Mycobacteriales</taxon>
        <taxon>Nocardiaceae</taxon>
        <taxon>Rhodococcus</taxon>
    </lineage>
</organism>
<accession>R7WN85</accession>
<dbReference type="EMBL" id="APMY01000060">
    <property type="protein sequence ID" value="EOM76753.1"/>
    <property type="molecule type" value="Genomic_DNA"/>
</dbReference>
<gene>
    <name evidence="1" type="ORF">Rrhod_1873</name>
</gene>
<protein>
    <submittedName>
        <fullName evidence="1">Uncharacterized protein</fullName>
    </submittedName>
</protein>
<proteinExistence type="predicted"/>
<evidence type="ECO:0000313" key="1">
    <source>
        <dbReference type="EMBL" id="EOM76753.1"/>
    </source>
</evidence>
<dbReference type="Proteomes" id="UP000013525">
    <property type="component" value="Unassembled WGS sequence"/>
</dbReference>
<reference evidence="1 2" key="1">
    <citation type="journal article" date="2013" name="Genome Announc.">
        <title>Draft Genome Sequence of Rhodococcus rhodnii Strain LMG5362, a Symbiont of Rhodnius prolixus (Hemiptera, Reduviidae, Triatominae), the Principle Vector of Trypanosoma cruzi.</title>
        <authorList>
            <person name="Pachebat J.A."/>
            <person name="van Keulen G."/>
            <person name="Whitten M.M."/>
            <person name="Girdwood S."/>
            <person name="Del Sol R."/>
            <person name="Dyson P.J."/>
            <person name="Facey P.D."/>
        </authorList>
    </citation>
    <scope>NUCLEOTIDE SEQUENCE [LARGE SCALE GENOMIC DNA]</scope>
    <source>
        <strain evidence="1 2">LMG 5362</strain>
    </source>
</reference>
<evidence type="ECO:0000313" key="2">
    <source>
        <dbReference type="Proteomes" id="UP000013525"/>
    </source>
</evidence>